<accession>A0A371X5C6</accession>
<keyword evidence="2" id="KW-0808">Transferase</keyword>
<dbReference type="SUPFAM" id="SSF55729">
    <property type="entry name" value="Acyl-CoA N-acyltransferases (Nat)"/>
    <property type="match status" value="1"/>
</dbReference>
<dbReference type="InterPro" id="IPR000182">
    <property type="entry name" value="GNAT_dom"/>
</dbReference>
<dbReference type="Proteomes" id="UP000264310">
    <property type="component" value="Unassembled WGS sequence"/>
</dbReference>
<feature type="domain" description="N-acetyltransferase" evidence="1">
    <location>
        <begin position="8"/>
        <end position="175"/>
    </location>
</feature>
<evidence type="ECO:0000259" key="1">
    <source>
        <dbReference type="PROSITE" id="PS51186"/>
    </source>
</evidence>
<sequence length="175" mass="18509">MSASVSQPLWRPLRESDIPRLDAIGEIVHPDLPEPPEVFADRLRICPGGAFVLSTGARPDGGGDEELAGYAIGHPVRLPELPALGQILGALPVGADAFLIHDVALLPQMRGRGLAAPVVELLLGAAVPLKEACLVSVYGTAGFWSRFGFRPETGRLPAGKLASYGPDAVFMTRRL</sequence>
<evidence type="ECO:0000313" key="2">
    <source>
        <dbReference type="EMBL" id="RFC64415.1"/>
    </source>
</evidence>
<keyword evidence="3" id="KW-1185">Reference proteome</keyword>
<dbReference type="PROSITE" id="PS51186">
    <property type="entry name" value="GNAT"/>
    <property type="match status" value="1"/>
</dbReference>
<dbReference type="InterPro" id="IPR016181">
    <property type="entry name" value="Acyl_CoA_acyltransferase"/>
</dbReference>
<name>A0A371X5C6_9HYPH</name>
<dbReference type="EMBL" id="QURL01000003">
    <property type="protein sequence ID" value="RFC64415.1"/>
    <property type="molecule type" value="Genomic_DNA"/>
</dbReference>
<reference evidence="2 3" key="1">
    <citation type="submission" date="2018-08" db="EMBL/GenBank/DDBJ databases">
        <title>Fulvimarina sp. 85, whole genome shotgun sequence.</title>
        <authorList>
            <person name="Tuo L."/>
        </authorList>
    </citation>
    <scope>NUCLEOTIDE SEQUENCE [LARGE SCALE GENOMIC DNA]</scope>
    <source>
        <strain evidence="2 3">85</strain>
    </source>
</reference>
<gene>
    <name evidence="2" type="ORF">DYI37_08885</name>
</gene>
<dbReference type="Gene3D" id="3.40.630.30">
    <property type="match status" value="1"/>
</dbReference>
<protein>
    <submittedName>
        <fullName evidence="2">GNAT family N-acetyltransferase</fullName>
    </submittedName>
</protein>
<dbReference type="RefSeq" id="WP_116682832.1">
    <property type="nucleotide sequence ID" value="NZ_QURL01000003.1"/>
</dbReference>
<dbReference type="GO" id="GO:0016747">
    <property type="term" value="F:acyltransferase activity, transferring groups other than amino-acyl groups"/>
    <property type="evidence" value="ECO:0007669"/>
    <property type="project" value="InterPro"/>
</dbReference>
<comment type="caution">
    <text evidence="2">The sequence shown here is derived from an EMBL/GenBank/DDBJ whole genome shotgun (WGS) entry which is preliminary data.</text>
</comment>
<organism evidence="2 3">
    <name type="scientific">Fulvimarina endophytica</name>
    <dbReference type="NCBI Taxonomy" id="2293836"/>
    <lineage>
        <taxon>Bacteria</taxon>
        <taxon>Pseudomonadati</taxon>
        <taxon>Pseudomonadota</taxon>
        <taxon>Alphaproteobacteria</taxon>
        <taxon>Hyphomicrobiales</taxon>
        <taxon>Aurantimonadaceae</taxon>
        <taxon>Fulvimarina</taxon>
    </lineage>
</organism>
<dbReference type="AlphaFoldDB" id="A0A371X5C6"/>
<evidence type="ECO:0000313" key="3">
    <source>
        <dbReference type="Proteomes" id="UP000264310"/>
    </source>
</evidence>
<proteinExistence type="predicted"/>
<dbReference type="OrthoDB" id="359414at2"/>